<comment type="caution">
    <text evidence="3">The sequence shown here is derived from an EMBL/GenBank/DDBJ whole genome shotgun (WGS) entry which is preliminary data.</text>
</comment>
<evidence type="ECO:0000256" key="1">
    <source>
        <dbReference type="SAM" id="MobiDB-lite"/>
    </source>
</evidence>
<proteinExistence type="predicted"/>
<feature type="transmembrane region" description="Helical" evidence="2">
    <location>
        <begin position="184"/>
        <end position="206"/>
    </location>
</feature>
<feature type="transmembrane region" description="Helical" evidence="2">
    <location>
        <begin position="140"/>
        <end position="164"/>
    </location>
</feature>
<keyword evidence="2" id="KW-1133">Transmembrane helix</keyword>
<feature type="transmembrane region" description="Helical" evidence="2">
    <location>
        <begin position="95"/>
        <end position="120"/>
    </location>
</feature>
<accession>A0A8H5HI47</accession>
<dbReference type="OrthoDB" id="2641762at2759"/>
<evidence type="ECO:0000313" key="3">
    <source>
        <dbReference type="EMBL" id="KAF5383355.1"/>
    </source>
</evidence>
<keyword evidence="2" id="KW-0472">Membrane</keyword>
<reference evidence="3 4" key="1">
    <citation type="journal article" date="2020" name="ISME J.">
        <title>Uncovering the hidden diversity of litter-decomposition mechanisms in mushroom-forming fungi.</title>
        <authorList>
            <person name="Floudas D."/>
            <person name="Bentzer J."/>
            <person name="Ahren D."/>
            <person name="Johansson T."/>
            <person name="Persson P."/>
            <person name="Tunlid A."/>
        </authorList>
    </citation>
    <scope>NUCLEOTIDE SEQUENCE [LARGE SCALE GENOMIC DNA]</scope>
    <source>
        <strain evidence="3 4">CBS 406.79</strain>
    </source>
</reference>
<gene>
    <name evidence="3" type="ORF">D9757_008391</name>
</gene>
<dbReference type="Proteomes" id="UP000518752">
    <property type="component" value="Unassembled WGS sequence"/>
</dbReference>
<evidence type="ECO:0000256" key="2">
    <source>
        <dbReference type="SAM" id="Phobius"/>
    </source>
</evidence>
<dbReference type="AlphaFoldDB" id="A0A8H5HI47"/>
<organism evidence="3 4">
    <name type="scientific">Collybiopsis confluens</name>
    <dbReference type="NCBI Taxonomy" id="2823264"/>
    <lineage>
        <taxon>Eukaryota</taxon>
        <taxon>Fungi</taxon>
        <taxon>Dikarya</taxon>
        <taxon>Basidiomycota</taxon>
        <taxon>Agaricomycotina</taxon>
        <taxon>Agaricomycetes</taxon>
        <taxon>Agaricomycetidae</taxon>
        <taxon>Agaricales</taxon>
        <taxon>Marasmiineae</taxon>
        <taxon>Omphalotaceae</taxon>
        <taxon>Collybiopsis</taxon>
    </lineage>
</organism>
<feature type="transmembrane region" description="Helical" evidence="2">
    <location>
        <begin position="226"/>
        <end position="250"/>
    </location>
</feature>
<sequence>MAPYYGPDEPEATIQVERFFIAGDVTVGIGYGIQLALYYSCAMYLWSRRKQSRKALFLLAFISLQLSVWTIFVIVQARTIQLMYVDNRNYPGGPWSYFLATQNLAVDVMFDATLFIMTFLSDSLMLWRCWVIWTSSGTLIASLVIAFPAVILLASFVMGTLWTLESTHPGLSFYSKLPLAFGTSYYSISLGVNIVLTILITIRLLVYRRQMLDSLPPEHAKHYLSLLTIMVESAAIYSMFALLFLITYAINNPANQILLAFSKPSNKAMRHARAATASRSYLTSMQRLCFSALSVAGTRQKRTTSTTAPGENIQAKTLAASQDSGNFGLGLGIQILTQLVLDKVVQSNSWELLSGDETGAAGKGFWVRGEVLLGQTRPGIYALYAPQEPLFPSPGPSLHTLTARPCSRPLSITSSSSATSPGHPPLASTTLPSPAPNPHHALRNLTLTPRWPVLNRDAVTTSPRTKTNDRVSDEIRFTIQNDERISYAMATKFRSWKGIQRLVQEPLSHFDSALAIDWVKLSLGSGLIAGYPRSKGRLNAELEEITELLSMYAEENATPTVRQSYPGASA</sequence>
<name>A0A8H5HI47_9AGAR</name>
<feature type="transmembrane region" description="Helical" evidence="2">
    <location>
        <begin position="55"/>
        <end position="75"/>
    </location>
</feature>
<protein>
    <submittedName>
        <fullName evidence="3">Uncharacterized protein</fullName>
    </submittedName>
</protein>
<feature type="transmembrane region" description="Helical" evidence="2">
    <location>
        <begin position="20"/>
        <end position="46"/>
    </location>
</feature>
<feature type="compositionally biased region" description="Low complexity" evidence="1">
    <location>
        <begin position="409"/>
        <end position="421"/>
    </location>
</feature>
<keyword evidence="2" id="KW-0812">Transmembrane</keyword>
<keyword evidence="4" id="KW-1185">Reference proteome</keyword>
<dbReference type="EMBL" id="JAACJN010000048">
    <property type="protein sequence ID" value="KAF5383355.1"/>
    <property type="molecule type" value="Genomic_DNA"/>
</dbReference>
<feature type="region of interest" description="Disordered" evidence="1">
    <location>
        <begin position="409"/>
        <end position="439"/>
    </location>
</feature>
<evidence type="ECO:0000313" key="4">
    <source>
        <dbReference type="Proteomes" id="UP000518752"/>
    </source>
</evidence>